<feature type="transmembrane region" description="Helical" evidence="9">
    <location>
        <begin position="7"/>
        <end position="31"/>
    </location>
</feature>
<feature type="transmembrane region" description="Helical" evidence="9">
    <location>
        <begin position="51"/>
        <end position="75"/>
    </location>
</feature>
<evidence type="ECO:0000313" key="11">
    <source>
        <dbReference type="Proteomes" id="UP000189796"/>
    </source>
</evidence>
<dbReference type="EMBL" id="LT670817">
    <property type="protein sequence ID" value="SHG03413.1"/>
    <property type="molecule type" value="Genomic_DNA"/>
</dbReference>
<dbReference type="GO" id="GO:0022857">
    <property type="term" value="F:transmembrane transporter activity"/>
    <property type="evidence" value="ECO:0007669"/>
    <property type="project" value="InterPro"/>
</dbReference>
<accession>A0A1M5GI85</accession>
<keyword evidence="2" id="KW-0813">Transport</keyword>
<sequence length="290" mass="30301">MDLFLQLLANGLVIGTFYALSALGLTLVFGLMRVVNFAHGELYVVGGLLGWALTDLVGLNFFLTLAVVIVCLAVGGYLIDRLLMARVRGQGEEPTILLTIGLSIFLTNTALLIVGTAPQKVVSPFANKPLFFGPVVITQSRLVLVAISAAVILVAHLLIQRTRLGRSMRATFQDSTAAQLAGIRTSHVYGFTFALGAALAGAAGMLLSSIYVAQATIGDVVSLKAFVVVILGGMGSFAGAIVGGLILGISEAFWGGYMSSGYVDAIGFGLVIAMLLVRPYGLFGKTAERA</sequence>
<dbReference type="PANTHER" id="PTHR11795">
    <property type="entry name" value="BRANCHED-CHAIN AMINO ACID TRANSPORT SYSTEM PERMEASE PROTEIN LIVH"/>
    <property type="match status" value="1"/>
</dbReference>
<feature type="transmembrane region" description="Helical" evidence="9">
    <location>
        <begin position="261"/>
        <end position="281"/>
    </location>
</feature>
<evidence type="ECO:0000256" key="9">
    <source>
        <dbReference type="SAM" id="Phobius"/>
    </source>
</evidence>
<gene>
    <name evidence="10" type="ORF">SAMN05443248_0045</name>
</gene>
<comment type="subcellular location">
    <subcellularLocation>
        <location evidence="1">Cell membrane</location>
        <topology evidence="1">Multi-pass membrane protein</topology>
    </subcellularLocation>
</comment>
<dbReference type="GO" id="GO:0006865">
    <property type="term" value="P:amino acid transport"/>
    <property type="evidence" value="ECO:0007669"/>
    <property type="project" value="UniProtKB-KW"/>
</dbReference>
<feature type="transmembrane region" description="Helical" evidence="9">
    <location>
        <begin position="96"/>
        <end position="117"/>
    </location>
</feature>
<dbReference type="RefSeq" id="WP_079599503.1">
    <property type="nucleotide sequence ID" value="NZ_LT670817.1"/>
</dbReference>
<dbReference type="Pfam" id="PF02653">
    <property type="entry name" value="BPD_transp_2"/>
    <property type="match status" value="1"/>
</dbReference>
<proteinExistence type="inferred from homology"/>
<evidence type="ECO:0000256" key="6">
    <source>
        <dbReference type="ARBA" id="ARBA00022989"/>
    </source>
</evidence>
<evidence type="ECO:0000256" key="7">
    <source>
        <dbReference type="ARBA" id="ARBA00023136"/>
    </source>
</evidence>
<evidence type="ECO:0000256" key="8">
    <source>
        <dbReference type="ARBA" id="ARBA00037998"/>
    </source>
</evidence>
<dbReference type="InterPro" id="IPR001851">
    <property type="entry name" value="ABC_transp_permease"/>
</dbReference>
<evidence type="ECO:0000256" key="4">
    <source>
        <dbReference type="ARBA" id="ARBA00022692"/>
    </source>
</evidence>
<name>A0A1M5GI85_9BRAD</name>
<dbReference type="CDD" id="cd06582">
    <property type="entry name" value="TM_PBP1_LivH_like"/>
    <property type="match status" value="1"/>
</dbReference>
<dbReference type="Proteomes" id="UP000189796">
    <property type="component" value="Chromosome I"/>
</dbReference>
<keyword evidence="6 9" id="KW-1133">Transmembrane helix</keyword>
<dbReference type="GO" id="GO:0005886">
    <property type="term" value="C:plasma membrane"/>
    <property type="evidence" value="ECO:0007669"/>
    <property type="project" value="UniProtKB-SubCell"/>
</dbReference>
<evidence type="ECO:0000256" key="1">
    <source>
        <dbReference type="ARBA" id="ARBA00004651"/>
    </source>
</evidence>
<keyword evidence="3" id="KW-1003">Cell membrane</keyword>
<feature type="transmembrane region" description="Helical" evidence="9">
    <location>
        <begin position="225"/>
        <end position="249"/>
    </location>
</feature>
<evidence type="ECO:0000256" key="3">
    <source>
        <dbReference type="ARBA" id="ARBA00022475"/>
    </source>
</evidence>
<dbReference type="OrthoDB" id="9807115at2"/>
<keyword evidence="7 9" id="KW-0472">Membrane</keyword>
<evidence type="ECO:0000256" key="2">
    <source>
        <dbReference type="ARBA" id="ARBA00022448"/>
    </source>
</evidence>
<protein>
    <submittedName>
        <fullName evidence="10">Amino acid/amide ABC transporter membrane protein 1, HAAT family</fullName>
    </submittedName>
</protein>
<comment type="similarity">
    <text evidence="8">Belongs to the binding-protein-dependent transport system permease family. LivHM subfamily.</text>
</comment>
<evidence type="ECO:0000313" key="10">
    <source>
        <dbReference type="EMBL" id="SHG03413.1"/>
    </source>
</evidence>
<organism evidence="10 11">
    <name type="scientific">Bradyrhizobium erythrophlei</name>
    <dbReference type="NCBI Taxonomy" id="1437360"/>
    <lineage>
        <taxon>Bacteria</taxon>
        <taxon>Pseudomonadati</taxon>
        <taxon>Pseudomonadota</taxon>
        <taxon>Alphaproteobacteria</taxon>
        <taxon>Hyphomicrobiales</taxon>
        <taxon>Nitrobacteraceae</taxon>
        <taxon>Bradyrhizobium</taxon>
    </lineage>
</organism>
<keyword evidence="4 9" id="KW-0812">Transmembrane</keyword>
<dbReference type="PANTHER" id="PTHR11795:SF452">
    <property type="entry name" value="ABC TRANSPORTER PERMEASE PROTEIN"/>
    <property type="match status" value="1"/>
</dbReference>
<feature type="transmembrane region" description="Helical" evidence="9">
    <location>
        <begin position="137"/>
        <end position="159"/>
    </location>
</feature>
<keyword evidence="5" id="KW-0029">Amino-acid transport</keyword>
<dbReference type="InterPro" id="IPR052157">
    <property type="entry name" value="BCAA_transport_permease"/>
</dbReference>
<evidence type="ECO:0000256" key="5">
    <source>
        <dbReference type="ARBA" id="ARBA00022970"/>
    </source>
</evidence>
<reference evidence="10 11" key="1">
    <citation type="submission" date="2016-11" db="EMBL/GenBank/DDBJ databases">
        <authorList>
            <person name="Jaros S."/>
            <person name="Januszkiewicz K."/>
            <person name="Wedrychowicz H."/>
        </authorList>
    </citation>
    <scope>NUCLEOTIDE SEQUENCE [LARGE SCALE GENOMIC DNA]</scope>
    <source>
        <strain evidence="10 11">GAS138</strain>
    </source>
</reference>
<feature type="transmembrane region" description="Helical" evidence="9">
    <location>
        <begin position="188"/>
        <end position="213"/>
    </location>
</feature>
<dbReference type="AlphaFoldDB" id="A0A1M5GI85"/>